<reference evidence="1" key="1">
    <citation type="journal article" date="2019" name="bioRxiv">
        <title>The Genome of the Zebra Mussel, Dreissena polymorpha: A Resource for Invasive Species Research.</title>
        <authorList>
            <person name="McCartney M.A."/>
            <person name="Auch B."/>
            <person name="Kono T."/>
            <person name="Mallez S."/>
            <person name="Zhang Y."/>
            <person name="Obille A."/>
            <person name="Becker A."/>
            <person name="Abrahante J.E."/>
            <person name="Garbe J."/>
            <person name="Badalamenti J.P."/>
            <person name="Herman A."/>
            <person name="Mangelson H."/>
            <person name="Liachko I."/>
            <person name="Sullivan S."/>
            <person name="Sone E.D."/>
            <person name="Koren S."/>
            <person name="Silverstein K.A.T."/>
            <person name="Beckman K.B."/>
            <person name="Gohl D.M."/>
        </authorList>
    </citation>
    <scope>NUCLEOTIDE SEQUENCE</scope>
    <source>
        <strain evidence="1">Duluth1</strain>
        <tissue evidence="1">Whole animal</tissue>
    </source>
</reference>
<dbReference type="EMBL" id="JAIWYP010000015">
    <property type="protein sequence ID" value="KAH3704960.1"/>
    <property type="molecule type" value="Genomic_DNA"/>
</dbReference>
<dbReference type="AlphaFoldDB" id="A0A9D3YU75"/>
<keyword evidence="2" id="KW-1185">Reference proteome</keyword>
<sequence>MDSEHPGGHVFQQTGYILVHIQNIIKTNILTKKNAPYPCSHDIIGTILVTKVHEDQTINYRHTNLLTKFHDDLTINVASRMQTRFHYSHIMKNAPPPGGNVFQPTHTLFKLFHDYRTRNVASRALARKNAPPPGGHVFQPTHTIFKLNLLTKFHDDRTINVISIVKNALPLGAILLTRSILGNMPRPPGSHVFQATVIIFEHAEDIVEINLTKFHEDKTINVASLFELKMPGGHVFQPTQTSCELVQDIIWINLLTKFHEILGSTESFDVTQHSHYF</sequence>
<accession>A0A9D3YU75</accession>
<reference evidence="1" key="2">
    <citation type="submission" date="2020-11" db="EMBL/GenBank/DDBJ databases">
        <authorList>
            <person name="McCartney M.A."/>
            <person name="Auch B."/>
            <person name="Kono T."/>
            <person name="Mallez S."/>
            <person name="Becker A."/>
            <person name="Gohl D.M."/>
            <person name="Silverstein K.A.T."/>
            <person name="Koren S."/>
            <person name="Bechman K.B."/>
            <person name="Herman A."/>
            <person name="Abrahante J.E."/>
            <person name="Garbe J."/>
        </authorList>
    </citation>
    <scope>NUCLEOTIDE SEQUENCE</scope>
    <source>
        <strain evidence="1">Duluth1</strain>
        <tissue evidence="1">Whole animal</tissue>
    </source>
</reference>
<gene>
    <name evidence="1" type="ORF">DPMN_080022</name>
</gene>
<evidence type="ECO:0000313" key="1">
    <source>
        <dbReference type="EMBL" id="KAH3704960.1"/>
    </source>
</evidence>
<organism evidence="1 2">
    <name type="scientific">Dreissena polymorpha</name>
    <name type="common">Zebra mussel</name>
    <name type="synonym">Mytilus polymorpha</name>
    <dbReference type="NCBI Taxonomy" id="45954"/>
    <lineage>
        <taxon>Eukaryota</taxon>
        <taxon>Metazoa</taxon>
        <taxon>Spiralia</taxon>
        <taxon>Lophotrochozoa</taxon>
        <taxon>Mollusca</taxon>
        <taxon>Bivalvia</taxon>
        <taxon>Autobranchia</taxon>
        <taxon>Heteroconchia</taxon>
        <taxon>Euheterodonta</taxon>
        <taxon>Imparidentia</taxon>
        <taxon>Neoheterodontei</taxon>
        <taxon>Myida</taxon>
        <taxon>Dreissenoidea</taxon>
        <taxon>Dreissenidae</taxon>
        <taxon>Dreissena</taxon>
    </lineage>
</organism>
<protein>
    <submittedName>
        <fullName evidence="1">Uncharacterized protein</fullName>
    </submittedName>
</protein>
<comment type="caution">
    <text evidence="1">The sequence shown here is derived from an EMBL/GenBank/DDBJ whole genome shotgun (WGS) entry which is preliminary data.</text>
</comment>
<proteinExistence type="predicted"/>
<name>A0A9D3YU75_DREPO</name>
<dbReference type="Proteomes" id="UP000828390">
    <property type="component" value="Unassembled WGS sequence"/>
</dbReference>
<evidence type="ECO:0000313" key="2">
    <source>
        <dbReference type="Proteomes" id="UP000828390"/>
    </source>
</evidence>